<dbReference type="OrthoDB" id="6119856at2"/>
<dbReference type="Proteomes" id="UP000322876">
    <property type="component" value="Unassembled WGS sequence"/>
</dbReference>
<dbReference type="Pfam" id="PF05437">
    <property type="entry name" value="AzlD"/>
    <property type="match status" value="1"/>
</dbReference>
<dbReference type="InterPro" id="IPR008407">
    <property type="entry name" value="Brnchd-chn_aa_trnsp_AzlD"/>
</dbReference>
<comment type="caution">
    <text evidence="2">The sequence shown here is derived from an EMBL/GenBank/DDBJ whole genome shotgun (WGS) entry which is preliminary data.</text>
</comment>
<evidence type="ECO:0000313" key="2">
    <source>
        <dbReference type="EMBL" id="KAA0259521.1"/>
    </source>
</evidence>
<name>A0A5A8F904_9BACT</name>
<keyword evidence="1" id="KW-1133">Transmembrane helix</keyword>
<proteinExistence type="predicted"/>
<feature type="transmembrane region" description="Helical" evidence="1">
    <location>
        <begin position="41"/>
        <end position="59"/>
    </location>
</feature>
<protein>
    <submittedName>
        <fullName evidence="2">AzlD domain-containing protein</fullName>
    </submittedName>
</protein>
<dbReference type="EMBL" id="VFJB01000001">
    <property type="protein sequence ID" value="KAA0259521.1"/>
    <property type="molecule type" value="Genomic_DNA"/>
</dbReference>
<organism evidence="2 3">
    <name type="scientific">Deferribacter autotrophicus</name>
    <dbReference type="NCBI Taxonomy" id="500465"/>
    <lineage>
        <taxon>Bacteria</taxon>
        <taxon>Pseudomonadati</taxon>
        <taxon>Deferribacterota</taxon>
        <taxon>Deferribacteres</taxon>
        <taxon>Deferribacterales</taxon>
        <taxon>Deferribacteraceae</taxon>
        <taxon>Deferribacter</taxon>
    </lineage>
</organism>
<evidence type="ECO:0000313" key="3">
    <source>
        <dbReference type="Proteomes" id="UP000322876"/>
    </source>
</evidence>
<evidence type="ECO:0000256" key="1">
    <source>
        <dbReference type="SAM" id="Phobius"/>
    </source>
</evidence>
<keyword evidence="1" id="KW-0812">Transmembrane</keyword>
<gene>
    <name evidence="2" type="ORF">FHQ18_01195</name>
</gene>
<sequence length="110" mass="12663">MPYSNIEIWITFFICGVLTFLIRFSFIQFANEKLINRLKEVFSFMPASILSALVFAGVFEKGIKSIEVSNIKIYASLFALFIAVRYKNTILTILSGLLVVWIYTIFKTFV</sequence>
<feature type="transmembrane region" description="Helical" evidence="1">
    <location>
        <begin position="90"/>
        <end position="106"/>
    </location>
</feature>
<feature type="transmembrane region" description="Helical" evidence="1">
    <location>
        <begin position="6"/>
        <end position="29"/>
    </location>
</feature>
<dbReference type="AlphaFoldDB" id="A0A5A8F904"/>
<keyword evidence="3" id="KW-1185">Reference proteome</keyword>
<dbReference type="RefSeq" id="WP_149265341.1">
    <property type="nucleotide sequence ID" value="NZ_VFJB01000001.1"/>
</dbReference>
<keyword evidence="1" id="KW-0472">Membrane</keyword>
<reference evidence="2 3" key="1">
    <citation type="submission" date="2019-06" db="EMBL/GenBank/DDBJ databases">
        <title>Genomic insights into carbon and energy metabolism of Deferribacter autotrophicus revealed new metabolic traits in the phylum Deferribacteres.</title>
        <authorList>
            <person name="Slobodkin A.I."/>
            <person name="Slobodkina G.B."/>
            <person name="Allioux M."/>
            <person name="Alain K."/>
            <person name="Jebbar M."/>
            <person name="Shadrin V."/>
            <person name="Kublanov I.V."/>
            <person name="Toshchakov S.V."/>
            <person name="Bonch-Osmolovskaya E.A."/>
        </authorList>
    </citation>
    <scope>NUCLEOTIDE SEQUENCE [LARGE SCALE GENOMIC DNA]</scope>
    <source>
        <strain evidence="2 3">SL50</strain>
    </source>
</reference>
<accession>A0A5A8F904</accession>